<dbReference type="STRING" id="1166340.SAMN05192583_0299"/>
<feature type="compositionally biased region" description="Polar residues" evidence="1">
    <location>
        <begin position="1"/>
        <end position="19"/>
    </location>
</feature>
<name>A0A1H7YKH0_9SPHN</name>
<sequence length="125" mass="12226">MPDTNPSNTDASDIAATTNARDDRNAASVLNDQGSDTMVGGGGLGGVAAADDPLSGTAAAGTGTAPNAVIDVPLPAGTLDEHGQNPSATRAVQEEAAANPSPDENPLSRSDEPGHDGPATVGGRR</sequence>
<dbReference type="EMBL" id="FOCF01000001">
    <property type="protein sequence ID" value="SEM46431.1"/>
    <property type="molecule type" value="Genomic_DNA"/>
</dbReference>
<organism evidence="2 3">
    <name type="scientific">Sphingomonas gellani</name>
    <dbReference type="NCBI Taxonomy" id="1166340"/>
    <lineage>
        <taxon>Bacteria</taxon>
        <taxon>Pseudomonadati</taxon>
        <taxon>Pseudomonadota</taxon>
        <taxon>Alphaproteobacteria</taxon>
        <taxon>Sphingomonadales</taxon>
        <taxon>Sphingomonadaceae</taxon>
        <taxon>Sphingomonas</taxon>
    </lineage>
</organism>
<feature type="region of interest" description="Disordered" evidence="1">
    <location>
        <begin position="1"/>
        <end position="125"/>
    </location>
</feature>
<keyword evidence="3" id="KW-1185">Reference proteome</keyword>
<proteinExistence type="predicted"/>
<reference evidence="3" key="1">
    <citation type="submission" date="2016-10" db="EMBL/GenBank/DDBJ databases">
        <authorList>
            <person name="Varghese N."/>
            <person name="Submissions S."/>
        </authorList>
    </citation>
    <scope>NUCLEOTIDE SEQUENCE [LARGE SCALE GENOMIC DNA]</scope>
    <source>
        <strain evidence="3">S6-262</strain>
    </source>
</reference>
<dbReference type="AlphaFoldDB" id="A0A1H7YKH0"/>
<dbReference type="RefSeq" id="WP_093663692.1">
    <property type="nucleotide sequence ID" value="NZ_FOCF01000001.1"/>
</dbReference>
<dbReference type="Proteomes" id="UP000199206">
    <property type="component" value="Unassembled WGS sequence"/>
</dbReference>
<accession>A0A1H7YKH0</accession>
<evidence type="ECO:0000256" key="1">
    <source>
        <dbReference type="SAM" id="MobiDB-lite"/>
    </source>
</evidence>
<evidence type="ECO:0000313" key="3">
    <source>
        <dbReference type="Proteomes" id="UP000199206"/>
    </source>
</evidence>
<gene>
    <name evidence="2" type="ORF">SAMN05192583_0299</name>
</gene>
<feature type="compositionally biased region" description="Low complexity" evidence="1">
    <location>
        <begin position="56"/>
        <end position="65"/>
    </location>
</feature>
<protein>
    <submittedName>
        <fullName evidence="2">Uncharacterized protein</fullName>
    </submittedName>
</protein>
<evidence type="ECO:0000313" key="2">
    <source>
        <dbReference type="EMBL" id="SEM46431.1"/>
    </source>
</evidence>